<proteinExistence type="predicted"/>
<organism evidence="1 2">
    <name type="scientific">Lentinula aff. lateritia</name>
    <dbReference type="NCBI Taxonomy" id="2804960"/>
    <lineage>
        <taxon>Eukaryota</taxon>
        <taxon>Fungi</taxon>
        <taxon>Dikarya</taxon>
        <taxon>Basidiomycota</taxon>
        <taxon>Agaricomycotina</taxon>
        <taxon>Agaricomycetes</taxon>
        <taxon>Agaricomycetidae</taxon>
        <taxon>Agaricales</taxon>
        <taxon>Marasmiineae</taxon>
        <taxon>Omphalotaceae</taxon>
        <taxon>Lentinula</taxon>
    </lineage>
</organism>
<dbReference type="EMBL" id="MU794946">
    <property type="protein sequence ID" value="KAJ3815695.1"/>
    <property type="molecule type" value="Genomic_DNA"/>
</dbReference>
<keyword evidence="2" id="KW-1185">Reference proteome</keyword>
<gene>
    <name evidence="1" type="ORF">F5876DRAFT_71709</name>
</gene>
<accession>A0ACC1UF81</accession>
<name>A0ACC1UF81_9AGAR</name>
<comment type="caution">
    <text evidence="1">The sequence shown here is derived from an EMBL/GenBank/DDBJ whole genome shotgun (WGS) entry which is preliminary data.</text>
</comment>
<dbReference type="Proteomes" id="UP001163835">
    <property type="component" value="Unassembled WGS sequence"/>
</dbReference>
<protein>
    <submittedName>
        <fullName evidence="1">Uncharacterized protein</fullName>
    </submittedName>
</protein>
<sequence>MFESDIGEDDFTDAEEGEIEDVPPQTLTDPETALTYRHIQLCPRPHYAYFRQRTGLTPPSYPVTTYPRAEFENPNHPARLLISLKRDAPQGSEEVCPPYSSERDWQALEQRGPSLSPCLVTNPTTDDWGDFDPLSRF</sequence>
<evidence type="ECO:0000313" key="1">
    <source>
        <dbReference type="EMBL" id="KAJ3815695.1"/>
    </source>
</evidence>
<evidence type="ECO:0000313" key="2">
    <source>
        <dbReference type="Proteomes" id="UP001163835"/>
    </source>
</evidence>
<reference evidence="1" key="1">
    <citation type="submission" date="2022-09" db="EMBL/GenBank/DDBJ databases">
        <title>A Global Phylogenomic Analysis of the Shiitake Genus Lentinula.</title>
        <authorList>
            <consortium name="DOE Joint Genome Institute"/>
            <person name="Sierra-Patev S."/>
            <person name="Min B."/>
            <person name="Naranjo-Ortiz M."/>
            <person name="Looney B."/>
            <person name="Konkel Z."/>
            <person name="Slot J.C."/>
            <person name="Sakamoto Y."/>
            <person name="Steenwyk J.L."/>
            <person name="Rokas A."/>
            <person name="Carro J."/>
            <person name="Camarero S."/>
            <person name="Ferreira P."/>
            <person name="Molpeceres G."/>
            <person name="Ruiz-Duenas F.J."/>
            <person name="Serrano A."/>
            <person name="Henrissat B."/>
            <person name="Drula E."/>
            <person name="Hughes K.W."/>
            <person name="Mata J.L."/>
            <person name="Ishikawa N.K."/>
            <person name="Vargas-Isla R."/>
            <person name="Ushijima S."/>
            <person name="Smith C.A."/>
            <person name="Ahrendt S."/>
            <person name="Andreopoulos W."/>
            <person name="He G."/>
            <person name="Labutti K."/>
            <person name="Lipzen A."/>
            <person name="Ng V."/>
            <person name="Riley R."/>
            <person name="Sandor L."/>
            <person name="Barry K."/>
            <person name="Martinez A.T."/>
            <person name="Xiao Y."/>
            <person name="Gibbons J.G."/>
            <person name="Terashima K."/>
            <person name="Grigoriev I.V."/>
            <person name="Hibbett D.S."/>
        </authorList>
    </citation>
    <scope>NUCLEOTIDE SEQUENCE</scope>
    <source>
        <strain evidence="1">TMI1499</strain>
    </source>
</reference>